<name>A0A812LBF3_9DINO</name>
<comment type="caution">
    <text evidence="1">The sequence shown here is derived from an EMBL/GenBank/DDBJ whole genome shotgun (WGS) entry which is preliminary data.</text>
</comment>
<keyword evidence="2" id="KW-1185">Reference proteome</keyword>
<protein>
    <submittedName>
        <fullName evidence="1">Uncharacterized protein</fullName>
    </submittedName>
</protein>
<dbReference type="AlphaFoldDB" id="A0A812LBF3"/>
<dbReference type="EMBL" id="CAJNJA010009189">
    <property type="protein sequence ID" value="CAE7244070.1"/>
    <property type="molecule type" value="Genomic_DNA"/>
</dbReference>
<organism evidence="1 2">
    <name type="scientific">Symbiodinium necroappetens</name>
    <dbReference type="NCBI Taxonomy" id="1628268"/>
    <lineage>
        <taxon>Eukaryota</taxon>
        <taxon>Sar</taxon>
        <taxon>Alveolata</taxon>
        <taxon>Dinophyceae</taxon>
        <taxon>Suessiales</taxon>
        <taxon>Symbiodiniaceae</taxon>
        <taxon>Symbiodinium</taxon>
    </lineage>
</organism>
<reference evidence="1" key="1">
    <citation type="submission" date="2021-02" db="EMBL/GenBank/DDBJ databases">
        <authorList>
            <person name="Dougan E. K."/>
            <person name="Rhodes N."/>
            <person name="Thang M."/>
            <person name="Chan C."/>
        </authorList>
    </citation>
    <scope>NUCLEOTIDE SEQUENCE</scope>
</reference>
<accession>A0A812LBF3</accession>
<proteinExistence type="predicted"/>
<sequence>MSSQSVELSNRGMCNPVISCKHLYGRVCTYGTSTAFAEEAFCQKQILPGHVPRHSVKVWNNRLTITPSSFVLMMKFIDLQHAEKLPSLRYKLPKDSMLEAAQMAALVLSVTDDLKEKHGVSSDKVVASFLTDDRHLVGELHVALHEKSSTWEISQLSVVKQILQQHNMQVDKTHPQSERAVRAAELEKEEFSLMLATWELLACDKRDLHAYTAWVTKCEDRESARYHASVQHKLLRQQTCHRQIHDLFCSGSSQMGWLHTSGTASAMLASVTACIDAVSSKHQIKHGEVVVLPILNWGAPSLIKSDDMKSQAQVLAALLHSHGQDEGTAAAVILTPAFSYTRGGLYKQLETQHSLLANCRVNFDTSFCLPYAERTDERDQRPIP</sequence>
<evidence type="ECO:0000313" key="1">
    <source>
        <dbReference type="EMBL" id="CAE7244070.1"/>
    </source>
</evidence>
<dbReference type="Proteomes" id="UP000601435">
    <property type="component" value="Unassembled WGS sequence"/>
</dbReference>
<evidence type="ECO:0000313" key="2">
    <source>
        <dbReference type="Proteomes" id="UP000601435"/>
    </source>
</evidence>
<dbReference type="OrthoDB" id="10541319at2759"/>
<gene>
    <name evidence="1" type="ORF">SNEC2469_LOCUS4635</name>
</gene>